<dbReference type="InterPro" id="IPR000792">
    <property type="entry name" value="Tscrpt_reg_LuxR_C"/>
</dbReference>
<organism evidence="2 3">
    <name type="scientific">Marinomonas aquiplantarum</name>
    <dbReference type="NCBI Taxonomy" id="491951"/>
    <lineage>
        <taxon>Bacteria</taxon>
        <taxon>Pseudomonadati</taxon>
        <taxon>Pseudomonadota</taxon>
        <taxon>Gammaproteobacteria</taxon>
        <taxon>Oceanospirillales</taxon>
        <taxon>Oceanospirillaceae</taxon>
        <taxon>Marinomonas</taxon>
    </lineage>
</organism>
<keyword evidence="3" id="KW-1185">Reference proteome</keyword>
<dbReference type="AlphaFoldDB" id="A0A366CZ72"/>
<evidence type="ECO:0000259" key="1">
    <source>
        <dbReference type="Pfam" id="PF00196"/>
    </source>
</evidence>
<gene>
    <name evidence="2" type="ORF">DFP76_1053</name>
</gene>
<dbReference type="RefSeq" id="WP_113874513.1">
    <property type="nucleotide sequence ID" value="NZ_QNRF01000005.1"/>
</dbReference>
<dbReference type="Gene3D" id="1.10.10.10">
    <property type="entry name" value="Winged helix-like DNA-binding domain superfamily/Winged helix DNA-binding domain"/>
    <property type="match status" value="1"/>
</dbReference>
<dbReference type="InterPro" id="IPR036388">
    <property type="entry name" value="WH-like_DNA-bd_sf"/>
</dbReference>
<dbReference type="SUPFAM" id="SSF46894">
    <property type="entry name" value="C-terminal effector domain of the bipartite response regulators"/>
    <property type="match status" value="1"/>
</dbReference>
<evidence type="ECO:0000313" key="3">
    <source>
        <dbReference type="Proteomes" id="UP000252086"/>
    </source>
</evidence>
<accession>A0A366CZ72</accession>
<reference evidence="2 3" key="1">
    <citation type="submission" date="2018-06" db="EMBL/GenBank/DDBJ databases">
        <title>Genomic Encyclopedia of Type Strains, Phase III (KMG-III): the genomes of soil and plant-associated and newly described type strains.</title>
        <authorList>
            <person name="Whitman W."/>
        </authorList>
    </citation>
    <scope>NUCLEOTIDE SEQUENCE [LARGE SCALE GENOMIC DNA]</scope>
    <source>
        <strain evidence="2 3">CECT 7732</strain>
    </source>
</reference>
<dbReference type="OrthoDB" id="5914792at2"/>
<proteinExistence type="predicted"/>
<sequence>MKDILSPLYETIINQNKWEYLIEILCNRTKSKSGFITLREKKNSRIVVPNQVNIDLKSPLIFGLKKEDIYSYINEYIHIDPWTLIELKHHPFTPYNMAKHLPIEELSKSVFWKWLQPQDINDAIVLELYSCENHWISLNLLFKNTSEEDLNDKLSFLTYLQPKLREVWELGQRFRASQASSPGMDYFVQQQELPSLLMDEQNKLVSTNSHMEELIGNKNAPIALRNQTVYFKEKNIRESIKTAFSSLTPKTNTEIIFTSSDWNYKCALLGEQSDLIGKNSGVKFIQLLEASNDVQGHTSLIWELEFLTSREQQLVKVLANGGRVVDFERTYNIAKSTAHSHWSNVKKKLVISDRSEIVAMHHSYLKNQ</sequence>
<name>A0A366CZ72_9GAMM</name>
<dbReference type="GO" id="GO:0003677">
    <property type="term" value="F:DNA binding"/>
    <property type="evidence" value="ECO:0007669"/>
    <property type="project" value="InterPro"/>
</dbReference>
<protein>
    <submittedName>
        <fullName evidence="2">Regulatory LuxR family protein</fullName>
    </submittedName>
</protein>
<dbReference type="EMBL" id="QNRF01000005">
    <property type="protein sequence ID" value="RBO82539.1"/>
    <property type="molecule type" value="Genomic_DNA"/>
</dbReference>
<evidence type="ECO:0000313" key="2">
    <source>
        <dbReference type="EMBL" id="RBO82539.1"/>
    </source>
</evidence>
<feature type="domain" description="HTH luxR-type" evidence="1">
    <location>
        <begin position="307"/>
        <end position="360"/>
    </location>
</feature>
<dbReference type="Proteomes" id="UP000252086">
    <property type="component" value="Unassembled WGS sequence"/>
</dbReference>
<comment type="caution">
    <text evidence="2">The sequence shown here is derived from an EMBL/GenBank/DDBJ whole genome shotgun (WGS) entry which is preliminary data.</text>
</comment>
<dbReference type="InterPro" id="IPR016032">
    <property type="entry name" value="Sig_transdc_resp-reg_C-effctor"/>
</dbReference>
<dbReference type="GO" id="GO:0006355">
    <property type="term" value="P:regulation of DNA-templated transcription"/>
    <property type="evidence" value="ECO:0007669"/>
    <property type="project" value="InterPro"/>
</dbReference>
<dbReference type="Pfam" id="PF00196">
    <property type="entry name" value="GerE"/>
    <property type="match status" value="1"/>
</dbReference>